<dbReference type="RefSeq" id="WP_055683000.1">
    <property type="nucleotide sequence ID" value="NZ_CANMUL010000001.1"/>
</dbReference>
<feature type="transmembrane region" description="Helical" evidence="1">
    <location>
        <begin position="27"/>
        <end position="50"/>
    </location>
</feature>
<dbReference type="Proteomes" id="UP000048908">
    <property type="component" value="Unassembled WGS sequence"/>
</dbReference>
<organism evidence="2 3">
    <name type="scientific">Jannaschia rubra</name>
    <dbReference type="NCBI Taxonomy" id="282197"/>
    <lineage>
        <taxon>Bacteria</taxon>
        <taxon>Pseudomonadati</taxon>
        <taxon>Pseudomonadota</taxon>
        <taxon>Alphaproteobacteria</taxon>
        <taxon>Rhodobacterales</taxon>
        <taxon>Roseobacteraceae</taxon>
        <taxon>Jannaschia</taxon>
    </lineage>
</organism>
<keyword evidence="1" id="KW-0812">Transmembrane</keyword>
<dbReference type="AlphaFoldDB" id="A0A0M6XR58"/>
<evidence type="ECO:0000256" key="1">
    <source>
        <dbReference type="SAM" id="Phobius"/>
    </source>
</evidence>
<accession>A0A0M6XR58</accession>
<dbReference type="OrthoDB" id="7745385at2"/>
<keyword evidence="3" id="KW-1185">Reference proteome</keyword>
<feature type="transmembrane region" description="Helical" evidence="1">
    <location>
        <begin position="56"/>
        <end position="74"/>
    </location>
</feature>
<keyword evidence="1" id="KW-0472">Membrane</keyword>
<proteinExistence type="predicted"/>
<evidence type="ECO:0008006" key="4">
    <source>
        <dbReference type="Google" id="ProtNLM"/>
    </source>
</evidence>
<dbReference type="EMBL" id="CXPG01000020">
    <property type="protein sequence ID" value="CTQ33609.1"/>
    <property type="molecule type" value="Genomic_DNA"/>
</dbReference>
<evidence type="ECO:0000313" key="2">
    <source>
        <dbReference type="EMBL" id="CTQ33609.1"/>
    </source>
</evidence>
<keyword evidence="1" id="KW-1133">Transmembrane helix</keyword>
<gene>
    <name evidence="2" type="ORF">JAN5088_02392</name>
</gene>
<dbReference type="STRING" id="282197.SAMN04488517_102438"/>
<name>A0A0M6XR58_9RHOB</name>
<protein>
    <recommendedName>
        <fullName evidence="4">NfeD-like C-terminal domain-containing protein</fullName>
    </recommendedName>
</protein>
<feature type="transmembrane region" description="Helical" evidence="1">
    <location>
        <begin position="6"/>
        <end position="22"/>
    </location>
</feature>
<sequence length="94" mass="10035">MLSEWWAWALAAVVFGILEVVAPTHILLGFAVGAGLVSLGLAFGLLGALAATGSGAAWLLLVFAVLSLGAWLVLRRLFERPDETPRTFDRDIND</sequence>
<reference evidence="2 3" key="1">
    <citation type="submission" date="2015-07" db="EMBL/GenBank/DDBJ databases">
        <authorList>
            <person name="Noorani M."/>
        </authorList>
    </citation>
    <scope>NUCLEOTIDE SEQUENCE [LARGE SCALE GENOMIC DNA]</scope>
    <source>
        <strain evidence="2 3">CECT 5088</strain>
    </source>
</reference>
<evidence type="ECO:0000313" key="3">
    <source>
        <dbReference type="Proteomes" id="UP000048908"/>
    </source>
</evidence>